<dbReference type="RefSeq" id="WP_007638110.1">
    <property type="nucleotide sequence ID" value="NC_020514.1"/>
</dbReference>
<dbReference type="AlphaFoldDB" id="K7A639"/>
<sequence length="203" mass="24124">MNYIAHIHIGSHTQTNLLGNFLGDFVKGSHLQHLPFEIEQGIRLHRSIDVFTDSHPLIIELRQCFPSNIRRMAGVIIDIYFDYLLMQSWKRYSDTHFNIVFANFYQQLEQFSLPDNAHFNKQAERLKTQQWLNQYVNVESCFRAFTSIEHRLRNKVMFADQAQSFLLLNGDKLESSFQQFYPECLDHGQRFVQDYSLNNNREK</sequence>
<dbReference type="PATRIC" id="fig|1129794.4.peg.146"/>
<evidence type="ECO:0000256" key="4">
    <source>
        <dbReference type="ARBA" id="ARBA00023160"/>
    </source>
</evidence>
<evidence type="ECO:0000256" key="3">
    <source>
        <dbReference type="ARBA" id="ARBA00023098"/>
    </source>
</evidence>
<dbReference type="HOGENOM" id="CLU_099370_1_1_6"/>
<evidence type="ECO:0000313" key="5">
    <source>
        <dbReference type="EMBL" id="AGH42260.1"/>
    </source>
</evidence>
<dbReference type="GO" id="GO:0006633">
    <property type="term" value="P:fatty acid biosynthetic process"/>
    <property type="evidence" value="ECO:0007669"/>
    <property type="project" value="UniProtKB-KW"/>
</dbReference>
<reference evidence="5 6" key="1">
    <citation type="journal article" date="2013" name="Genome Announc.">
        <title>Complete Genome Sequence of Glaciecola psychrophila Strain 170T.</title>
        <authorList>
            <person name="Yin J."/>
            <person name="Chen J."/>
            <person name="Liu G."/>
            <person name="Yu Y."/>
            <person name="Song L."/>
            <person name="Wang X."/>
            <person name="Qu X."/>
        </authorList>
    </citation>
    <scope>NUCLEOTIDE SEQUENCE [LARGE SCALE GENOMIC DNA]</scope>
    <source>
        <strain evidence="5 6">170</strain>
    </source>
</reference>
<protein>
    <recommendedName>
        <fullName evidence="7">Acyl carrier protein phosphodiesterase</fullName>
    </recommendedName>
</protein>
<evidence type="ECO:0000256" key="2">
    <source>
        <dbReference type="ARBA" id="ARBA00022801"/>
    </source>
</evidence>
<keyword evidence="6" id="KW-1185">Reference proteome</keyword>
<dbReference type="eggNOG" id="COG3124">
    <property type="taxonomic scope" value="Bacteria"/>
</dbReference>
<dbReference type="STRING" id="1129794.C427_0150"/>
<dbReference type="Proteomes" id="UP000011864">
    <property type="component" value="Chromosome"/>
</dbReference>
<keyword evidence="2" id="KW-0378">Hydrolase</keyword>
<dbReference type="OrthoDB" id="8442777at2"/>
<dbReference type="KEGG" id="gps:C427_0150"/>
<accession>K7A639</accession>
<dbReference type="InterPro" id="IPR007431">
    <property type="entry name" value="ACP_PD"/>
</dbReference>
<name>K7A639_9ALTE</name>
<evidence type="ECO:0000256" key="1">
    <source>
        <dbReference type="ARBA" id="ARBA00022516"/>
    </source>
</evidence>
<dbReference type="EMBL" id="CP003837">
    <property type="protein sequence ID" value="AGH42260.1"/>
    <property type="molecule type" value="Genomic_DNA"/>
</dbReference>
<proteinExistence type="predicted"/>
<dbReference type="GO" id="GO:0008770">
    <property type="term" value="F:[acyl-carrier-protein] phosphodiesterase activity"/>
    <property type="evidence" value="ECO:0007669"/>
    <property type="project" value="InterPro"/>
</dbReference>
<keyword evidence="1" id="KW-0444">Lipid biosynthesis</keyword>
<keyword evidence="4" id="KW-0276">Fatty acid metabolism</keyword>
<dbReference type="PANTHER" id="PTHR38764">
    <property type="entry name" value="ACYL CARRIER PROTEIN PHOSPHODIESTERASE"/>
    <property type="match status" value="1"/>
</dbReference>
<keyword evidence="4" id="KW-0275">Fatty acid biosynthesis</keyword>
<dbReference type="Pfam" id="PF04336">
    <property type="entry name" value="ACP_PD"/>
    <property type="match status" value="1"/>
</dbReference>
<gene>
    <name evidence="5" type="ORF">C427_0150</name>
</gene>
<dbReference type="PANTHER" id="PTHR38764:SF1">
    <property type="entry name" value="ACYL CARRIER PROTEIN PHOSPHODIESTERASE"/>
    <property type="match status" value="1"/>
</dbReference>
<evidence type="ECO:0000313" key="6">
    <source>
        <dbReference type="Proteomes" id="UP000011864"/>
    </source>
</evidence>
<keyword evidence="3" id="KW-0443">Lipid metabolism</keyword>
<organism evidence="5 6">
    <name type="scientific">Paraglaciecola psychrophila 170</name>
    <dbReference type="NCBI Taxonomy" id="1129794"/>
    <lineage>
        <taxon>Bacteria</taxon>
        <taxon>Pseudomonadati</taxon>
        <taxon>Pseudomonadota</taxon>
        <taxon>Gammaproteobacteria</taxon>
        <taxon>Alteromonadales</taxon>
        <taxon>Alteromonadaceae</taxon>
        <taxon>Paraglaciecola</taxon>
    </lineage>
</organism>
<evidence type="ECO:0008006" key="7">
    <source>
        <dbReference type="Google" id="ProtNLM"/>
    </source>
</evidence>